<dbReference type="SUPFAM" id="SSF109604">
    <property type="entry name" value="HD-domain/PDEase-like"/>
    <property type="match status" value="1"/>
</dbReference>
<keyword evidence="5" id="KW-1185">Reference proteome</keyword>
<evidence type="ECO:0000313" key="4">
    <source>
        <dbReference type="EMBL" id="MBB6216448.1"/>
    </source>
</evidence>
<dbReference type="InterPro" id="IPR003607">
    <property type="entry name" value="HD/PDEase_dom"/>
</dbReference>
<dbReference type="SMART" id="SM00471">
    <property type="entry name" value="HDc"/>
    <property type="match status" value="1"/>
</dbReference>
<gene>
    <name evidence="4" type="ORF">HNQ80_002548</name>
</gene>
<dbReference type="PANTHER" id="PTHR43155">
    <property type="entry name" value="CYCLIC DI-GMP PHOSPHODIESTERASE PA4108-RELATED"/>
    <property type="match status" value="1"/>
</dbReference>
<dbReference type="Proteomes" id="UP000579281">
    <property type="component" value="Unassembled WGS sequence"/>
</dbReference>
<feature type="transmembrane region" description="Helical" evidence="1">
    <location>
        <begin position="111"/>
        <end position="131"/>
    </location>
</feature>
<proteinExistence type="predicted"/>
<dbReference type="Pfam" id="PF13487">
    <property type="entry name" value="HD_5"/>
    <property type="match status" value="1"/>
</dbReference>
<feature type="domain" description="HD" evidence="2">
    <location>
        <begin position="253"/>
        <end position="375"/>
    </location>
</feature>
<feature type="domain" description="HD-GYP" evidence="3">
    <location>
        <begin position="231"/>
        <end position="425"/>
    </location>
</feature>
<keyword evidence="1" id="KW-0472">Membrane</keyword>
<evidence type="ECO:0000256" key="1">
    <source>
        <dbReference type="SAM" id="Phobius"/>
    </source>
</evidence>
<feature type="transmembrane region" description="Helical" evidence="1">
    <location>
        <begin position="10"/>
        <end position="28"/>
    </location>
</feature>
<evidence type="ECO:0000259" key="3">
    <source>
        <dbReference type="PROSITE" id="PS51832"/>
    </source>
</evidence>
<accession>A0A841KW31</accession>
<protein>
    <submittedName>
        <fullName evidence="4">Putative nucleotidyltransferase with HDIG domain</fullName>
    </submittedName>
</protein>
<feature type="transmembrane region" description="Helical" evidence="1">
    <location>
        <begin position="206"/>
        <end position="225"/>
    </location>
</feature>
<dbReference type="CDD" id="cd00077">
    <property type="entry name" value="HDc"/>
    <property type="match status" value="1"/>
</dbReference>
<dbReference type="GO" id="GO:0016740">
    <property type="term" value="F:transferase activity"/>
    <property type="evidence" value="ECO:0007669"/>
    <property type="project" value="UniProtKB-KW"/>
</dbReference>
<dbReference type="Gene3D" id="1.10.3210.10">
    <property type="entry name" value="Hypothetical protein af1432"/>
    <property type="match status" value="1"/>
</dbReference>
<feature type="transmembrane region" description="Helical" evidence="1">
    <location>
        <begin position="182"/>
        <end position="200"/>
    </location>
</feature>
<evidence type="ECO:0000259" key="2">
    <source>
        <dbReference type="PROSITE" id="PS51831"/>
    </source>
</evidence>
<dbReference type="InterPro" id="IPR006674">
    <property type="entry name" value="HD_domain"/>
</dbReference>
<comment type="caution">
    <text evidence="4">The sequence shown here is derived from an EMBL/GenBank/DDBJ whole genome shotgun (WGS) entry which is preliminary data.</text>
</comment>
<keyword evidence="4" id="KW-0808">Transferase</keyword>
<name>A0A841KW31_9FIRM</name>
<dbReference type="InterPro" id="IPR006675">
    <property type="entry name" value="HDIG_dom"/>
</dbReference>
<dbReference type="InterPro" id="IPR037522">
    <property type="entry name" value="HD_GYP_dom"/>
</dbReference>
<keyword evidence="1" id="KW-0812">Transmembrane</keyword>
<dbReference type="EMBL" id="JACHEN010000014">
    <property type="protein sequence ID" value="MBB6216448.1"/>
    <property type="molecule type" value="Genomic_DNA"/>
</dbReference>
<dbReference type="NCBIfam" id="TIGR00277">
    <property type="entry name" value="HDIG"/>
    <property type="match status" value="1"/>
</dbReference>
<evidence type="ECO:0000313" key="5">
    <source>
        <dbReference type="Proteomes" id="UP000579281"/>
    </source>
</evidence>
<keyword evidence="1" id="KW-1133">Transmembrane helix</keyword>
<dbReference type="RefSeq" id="WP_184310982.1">
    <property type="nucleotide sequence ID" value="NZ_JACHEN010000014.1"/>
</dbReference>
<sequence>MKDMPFKLKLYTSFIIGLGLCYLGLAISDIDYTIIPDIVFFSILGMIAEGLNIRIKGSTAISVNFAIGLAAMLLFRPGTAAFIGFASMLFFIEYVDGKFIHLFNSSIYKRIFNGSAYAMSLGTAGMVYDLVKNSYSSFTFMNFNALGIILGIVIYTFQNILIFSILSSILEGRKFWEFFKDNAWLAVNIVGLFPLGIIIAAAYANYGWFAVLLFFGPLLIARYSFKLYMDMRHVYFETIKALSSAMEAKDQYTNGHSYRVADYAAGIAEQMGFKHDAIDRIKTAAVLHDIGKIGVSDNILNKPGKLEESEYAMIQKHPEIGAKILSEVEFLADVSKIIKYHHERFDGKGYPEGLKDAEIPMEASILAVADAYDAMTSDRPYRKAMDRHTAMNILIKESGIQFNPIVVKAFRDYLGKQGEAMAHVG</sequence>
<dbReference type="PROSITE" id="PS51832">
    <property type="entry name" value="HD_GYP"/>
    <property type="match status" value="1"/>
</dbReference>
<dbReference type="PROSITE" id="PS51831">
    <property type="entry name" value="HD"/>
    <property type="match status" value="1"/>
</dbReference>
<dbReference type="AlphaFoldDB" id="A0A841KW31"/>
<dbReference type="PANTHER" id="PTHR43155:SF2">
    <property type="entry name" value="CYCLIC DI-GMP PHOSPHODIESTERASE PA4108"/>
    <property type="match status" value="1"/>
</dbReference>
<feature type="transmembrane region" description="Helical" evidence="1">
    <location>
        <begin position="143"/>
        <end position="170"/>
    </location>
</feature>
<organism evidence="4 5">
    <name type="scientific">Anaerosolibacter carboniphilus</name>
    <dbReference type="NCBI Taxonomy" id="1417629"/>
    <lineage>
        <taxon>Bacteria</taxon>
        <taxon>Bacillati</taxon>
        <taxon>Bacillota</taxon>
        <taxon>Clostridia</taxon>
        <taxon>Peptostreptococcales</taxon>
        <taxon>Thermotaleaceae</taxon>
        <taxon>Anaerosolibacter</taxon>
    </lineage>
</organism>
<reference evidence="4 5" key="1">
    <citation type="submission" date="2020-08" db="EMBL/GenBank/DDBJ databases">
        <title>Genomic Encyclopedia of Type Strains, Phase IV (KMG-IV): sequencing the most valuable type-strain genomes for metagenomic binning, comparative biology and taxonomic classification.</title>
        <authorList>
            <person name="Goeker M."/>
        </authorList>
    </citation>
    <scope>NUCLEOTIDE SEQUENCE [LARGE SCALE GENOMIC DNA]</scope>
    <source>
        <strain evidence="4 5">DSM 103526</strain>
    </source>
</reference>